<protein>
    <submittedName>
        <fullName evidence="1">Transcriptional regulator</fullName>
    </submittedName>
</protein>
<dbReference type="PANTHER" id="PTHR33221">
    <property type="entry name" value="WINGED HELIX-TURN-HELIX TRANSCRIPTIONAL REGULATOR, RRF2 FAMILY"/>
    <property type="match status" value="1"/>
</dbReference>
<reference evidence="1 2" key="1">
    <citation type="journal article" date="2015" name="Genome Announc.">
        <title>Expanding the biotechnology potential of lactobacilli through comparative genomics of 213 strains and associated genera.</title>
        <authorList>
            <person name="Sun Z."/>
            <person name="Harris H.M."/>
            <person name="McCann A."/>
            <person name="Guo C."/>
            <person name="Argimon S."/>
            <person name="Zhang W."/>
            <person name="Yang X."/>
            <person name="Jeffery I.B."/>
            <person name="Cooney J.C."/>
            <person name="Kagawa T.F."/>
            <person name="Liu W."/>
            <person name="Song Y."/>
            <person name="Salvetti E."/>
            <person name="Wrobel A."/>
            <person name="Rasinkangas P."/>
            <person name="Parkhill J."/>
            <person name="Rea M.C."/>
            <person name="O'Sullivan O."/>
            <person name="Ritari J."/>
            <person name="Douillard F.P."/>
            <person name="Paul Ross R."/>
            <person name="Yang R."/>
            <person name="Briner A.E."/>
            <person name="Felis G.E."/>
            <person name="de Vos W.M."/>
            <person name="Barrangou R."/>
            <person name="Klaenhammer T.R."/>
            <person name="Caufield P.W."/>
            <person name="Cui Y."/>
            <person name="Zhang H."/>
            <person name="O'Toole P.W."/>
        </authorList>
    </citation>
    <scope>NUCLEOTIDE SEQUENCE [LARGE SCALE GENOMIC DNA]</scope>
    <source>
        <strain evidence="1 2">ATCC 27304</strain>
    </source>
</reference>
<dbReference type="AlphaFoldDB" id="A0A0R2G198"/>
<dbReference type="InterPro" id="IPR000944">
    <property type="entry name" value="Tscrpt_reg_Rrf2"/>
</dbReference>
<gene>
    <name evidence="1" type="ORF">IV36_GL002117</name>
</gene>
<organism evidence="1 2">
    <name type="scientific">Liquorilactobacillus mali</name>
    <dbReference type="NCBI Taxonomy" id="1618"/>
    <lineage>
        <taxon>Bacteria</taxon>
        <taxon>Bacillati</taxon>
        <taxon>Bacillota</taxon>
        <taxon>Bacilli</taxon>
        <taxon>Lactobacillales</taxon>
        <taxon>Lactobacillaceae</taxon>
        <taxon>Liquorilactobacillus</taxon>
    </lineage>
</organism>
<dbReference type="Gene3D" id="1.10.10.10">
    <property type="entry name" value="Winged helix-like DNA-binding domain superfamily/Winged helix DNA-binding domain"/>
    <property type="match status" value="1"/>
</dbReference>
<dbReference type="Pfam" id="PF02082">
    <property type="entry name" value="Rrf2"/>
    <property type="match status" value="1"/>
</dbReference>
<dbReference type="STRING" id="1618.IV36_GL002117"/>
<dbReference type="InterPro" id="IPR036388">
    <property type="entry name" value="WH-like_DNA-bd_sf"/>
</dbReference>
<evidence type="ECO:0000313" key="1">
    <source>
        <dbReference type="EMBL" id="KRN30756.1"/>
    </source>
</evidence>
<comment type="caution">
    <text evidence="1">The sequence shown here is derived from an EMBL/GenBank/DDBJ whole genome shotgun (WGS) entry which is preliminary data.</text>
</comment>
<dbReference type="GO" id="GO:0005829">
    <property type="term" value="C:cytosol"/>
    <property type="evidence" value="ECO:0007669"/>
    <property type="project" value="TreeGrafter"/>
</dbReference>
<dbReference type="PATRIC" id="fig|1618.3.peg.2163"/>
<dbReference type="PROSITE" id="PS51197">
    <property type="entry name" value="HTH_RRF2_2"/>
    <property type="match status" value="1"/>
</dbReference>
<name>A0A0R2G198_9LACO</name>
<proteinExistence type="predicted"/>
<dbReference type="RefSeq" id="WP_056991006.1">
    <property type="nucleotide sequence ID" value="NZ_JATAAJ010000008.1"/>
</dbReference>
<dbReference type="SUPFAM" id="SSF46785">
    <property type="entry name" value="Winged helix' DNA-binding domain"/>
    <property type="match status" value="1"/>
</dbReference>
<dbReference type="GO" id="GO:0003700">
    <property type="term" value="F:DNA-binding transcription factor activity"/>
    <property type="evidence" value="ECO:0007669"/>
    <property type="project" value="TreeGrafter"/>
</dbReference>
<accession>A0A0R2G198</accession>
<dbReference type="Proteomes" id="UP000051727">
    <property type="component" value="Unassembled WGS sequence"/>
</dbReference>
<dbReference type="InterPro" id="IPR036390">
    <property type="entry name" value="WH_DNA-bd_sf"/>
</dbReference>
<dbReference type="EMBL" id="JQAR01000006">
    <property type="protein sequence ID" value="KRN30756.1"/>
    <property type="molecule type" value="Genomic_DNA"/>
</dbReference>
<dbReference type="PANTHER" id="PTHR33221:SF15">
    <property type="entry name" value="HTH-TYPE TRANSCRIPTIONAL REGULATOR YWGB-RELATED"/>
    <property type="match status" value="1"/>
</dbReference>
<dbReference type="OrthoDB" id="213028at2"/>
<evidence type="ECO:0000313" key="2">
    <source>
        <dbReference type="Proteomes" id="UP000051727"/>
    </source>
</evidence>
<sequence>MKYSHKLSDAVHIMAYIEICKGQTLSSSEIAKSINSNPSLVRRLMMYLTRGGLLVTQKGVAQPILARDSIEISLFDIYSAITDEHNLLHVDDKTNPNCLVGGNIQSVLEVEYSKIQNAAESEMKKISLKSIIDGILVRNDYMTTCSGNPKYQHLSFSNH</sequence>